<accession>A0A0G1ILI4</accession>
<dbReference type="Gene3D" id="2.70.70.10">
    <property type="entry name" value="Glucose Permease (Domain IIA)"/>
    <property type="match status" value="1"/>
</dbReference>
<organism evidence="3 4">
    <name type="scientific">Candidatus Giovannonibacteria bacterium GW2011_GWA1_44_25</name>
    <dbReference type="NCBI Taxonomy" id="1618645"/>
    <lineage>
        <taxon>Bacteria</taxon>
        <taxon>Candidatus Giovannoniibacteriota</taxon>
    </lineage>
</organism>
<name>A0A0G1ILI4_9BACT</name>
<dbReference type="InterPro" id="IPR011055">
    <property type="entry name" value="Dup_hybrid_motif"/>
</dbReference>
<proteinExistence type="predicted"/>
<dbReference type="PANTHER" id="PTHR21666:SF289">
    <property type="entry name" value="L-ALA--D-GLU ENDOPEPTIDASE"/>
    <property type="match status" value="1"/>
</dbReference>
<dbReference type="EMBL" id="LCIR01000002">
    <property type="protein sequence ID" value="KKT60256.1"/>
    <property type="molecule type" value="Genomic_DNA"/>
</dbReference>
<dbReference type="CDD" id="cd12797">
    <property type="entry name" value="M23_peptidase"/>
    <property type="match status" value="1"/>
</dbReference>
<evidence type="ECO:0000259" key="2">
    <source>
        <dbReference type="Pfam" id="PF01551"/>
    </source>
</evidence>
<feature type="domain" description="M23ase beta-sheet core" evidence="2">
    <location>
        <begin position="196"/>
        <end position="290"/>
    </location>
</feature>
<evidence type="ECO:0000313" key="4">
    <source>
        <dbReference type="Proteomes" id="UP000034087"/>
    </source>
</evidence>
<protein>
    <submittedName>
        <fullName evidence="3">Peptidase, M23/M37 family</fullName>
    </submittedName>
</protein>
<comment type="caution">
    <text evidence="3">The sequence shown here is derived from an EMBL/GenBank/DDBJ whole genome shotgun (WGS) entry which is preliminary data.</text>
</comment>
<dbReference type="InterPro" id="IPR050570">
    <property type="entry name" value="Cell_wall_metabolism_enzyme"/>
</dbReference>
<dbReference type="AlphaFoldDB" id="A0A0G1ILI4"/>
<gene>
    <name evidence="3" type="ORF">UW53_C0002G0008</name>
</gene>
<dbReference type="InterPro" id="IPR016047">
    <property type="entry name" value="M23ase_b-sheet_dom"/>
</dbReference>
<dbReference type="PATRIC" id="fig|1618645.3.peg.135"/>
<dbReference type="PANTHER" id="PTHR21666">
    <property type="entry name" value="PEPTIDASE-RELATED"/>
    <property type="match status" value="1"/>
</dbReference>
<keyword evidence="1" id="KW-0732">Signal</keyword>
<dbReference type="SUPFAM" id="SSF51261">
    <property type="entry name" value="Duplicated hybrid motif"/>
    <property type="match status" value="1"/>
</dbReference>
<reference evidence="3 4" key="1">
    <citation type="journal article" date="2015" name="Nature">
        <title>rRNA introns, odd ribosomes, and small enigmatic genomes across a large radiation of phyla.</title>
        <authorList>
            <person name="Brown C.T."/>
            <person name="Hug L.A."/>
            <person name="Thomas B.C."/>
            <person name="Sharon I."/>
            <person name="Castelle C.J."/>
            <person name="Singh A."/>
            <person name="Wilkins M.J."/>
            <person name="Williams K.H."/>
            <person name="Banfield J.F."/>
        </authorList>
    </citation>
    <scope>NUCLEOTIDE SEQUENCE [LARGE SCALE GENOMIC DNA]</scope>
</reference>
<evidence type="ECO:0000256" key="1">
    <source>
        <dbReference type="ARBA" id="ARBA00022729"/>
    </source>
</evidence>
<sequence length="308" mass="34688">MSSFGWGLLGFLVIMLLFPDYAHADLRVDIPLFVKQGNYFRVDIEKEGSQARAGEFLVRFCVTDCKEFKSFPTTLNGRHVVLVPVAVDEKPQTASLKVFGDFEALISSIEIKKSDFPVAAGITIVRQPTTAVKRRRARELKTLENIYTNEIHARYFDEDLKFAHPLAKLEVRSQFGEIRRKKMFDKKIGWIDWADYHKGIDFRAPTGTKVFAVESGVIRVAQNWSGSGNTIILDHGHGLLSFYFHLSRIRVKEGQKVKRGNIIGSAGRSGNAHGSHLHFEIRLHEIPVNPLEFLARPVENGRSGGGAR</sequence>
<dbReference type="Pfam" id="PF01551">
    <property type="entry name" value="Peptidase_M23"/>
    <property type="match status" value="1"/>
</dbReference>
<dbReference type="Proteomes" id="UP000034087">
    <property type="component" value="Unassembled WGS sequence"/>
</dbReference>
<dbReference type="GO" id="GO:0004222">
    <property type="term" value="F:metalloendopeptidase activity"/>
    <property type="evidence" value="ECO:0007669"/>
    <property type="project" value="TreeGrafter"/>
</dbReference>
<evidence type="ECO:0000313" key="3">
    <source>
        <dbReference type="EMBL" id="KKT60256.1"/>
    </source>
</evidence>